<protein>
    <recommendedName>
        <fullName evidence="6">RING-type domain-containing protein</fullName>
    </recommendedName>
</protein>
<keyword evidence="1" id="KW-0479">Metal-binding</keyword>
<name>G3AH64_SPAPN</name>
<feature type="domain" description="RING-type" evidence="6">
    <location>
        <begin position="61"/>
        <end position="110"/>
    </location>
</feature>
<dbReference type="PANTHER" id="PTHR10131">
    <property type="entry name" value="TNF RECEPTOR ASSOCIATED FACTOR"/>
    <property type="match status" value="1"/>
</dbReference>
<keyword evidence="5" id="KW-0175">Coiled coil</keyword>
<evidence type="ECO:0000256" key="3">
    <source>
        <dbReference type="ARBA" id="ARBA00022833"/>
    </source>
</evidence>
<dbReference type="HOGENOM" id="CLU_019709_1_1_1"/>
<dbReference type="RefSeq" id="XP_007372906.1">
    <property type="nucleotide sequence ID" value="XM_007372844.1"/>
</dbReference>
<reference evidence="7 8" key="1">
    <citation type="journal article" date="2011" name="Proc. Natl. Acad. Sci. U.S.A.">
        <title>Comparative genomics of xylose-fermenting fungi for enhanced biofuel production.</title>
        <authorList>
            <person name="Wohlbach D.J."/>
            <person name="Kuo A."/>
            <person name="Sato T.K."/>
            <person name="Potts K.M."/>
            <person name="Salamov A.A."/>
            <person name="LaButti K.M."/>
            <person name="Sun H."/>
            <person name="Clum A."/>
            <person name="Pangilinan J.L."/>
            <person name="Lindquist E.A."/>
            <person name="Lucas S."/>
            <person name="Lapidus A."/>
            <person name="Jin M."/>
            <person name="Gunawan C."/>
            <person name="Balan V."/>
            <person name="Dale B.E."/>
            <person name="Jeffries T.W."/>
            <person name="Zinkel R."/>
            <person name="Barry K.W."/>
            <person name="Grigoriev I.V."/>
            <person name="Gasch A.P."/>
        </authorList>
    </citation>
    <scope>NUCLEOTIDE SEQUENCE [LARGE SCALE GENOMIC DNA]</scope>
    <source>
        <strain evidence="8">NRRL Y-27907 / 11-Y1</strain>
    </source>
</reference>
<gene>
    <name evidence="7" type="ORF">SPAPADRAFT_132142</name>
</gene>
<accession>G3AH64</accession>
<dbReference type="InterPro" id="IPR013083">
    <property type="entry name" value="Znf_RING/FYVE/PHD"/>
</dbReference>
<evidence type="ECO:0000256" key="1">
    <source>
        <dbReference type="ARBA" id="ARBA00022723"/>
    </source>
</evidence>
<dbReference type="InterPro" id="IPR017907">
    <property type="entry name" value="Znf_RING_CS"/>
</dbReference>
<dbReference type="PROSITE" id="PS50089">
    <property type="entry name" value="ZF_RING_2"/>
    <property type="match status" value="1"/>
</dbReference>
<evidence type="ECO:0000313" key="8">
    <source>
        <dbReference type="Proteomes" id="UP000000709"/>
    </source>
</evidence>
<dbReference type="EMBL" id="GL996499">
    <property type="protein sequence ID" value="EGW35494.1"/>
    <property type="molecule type" value="Genomic_DNA"/>
</dbReference>
<organism evidence="8">
    <name type="scientific">Spathaspora passalidarum (strain NRRL Y-27907 / 11-Y1)</name>
    <dbReference type="NCBI Taxonomy" id="619300"/>
    <lineage>
        <taxon>Eukaryota</taxon>
        <taxon>Fungi</taxon>
        <taxon>Dikarya</taxon>
        <taxon>Ascomycota</taxon>
        <taxon>Saccharomycotina</taxon>
        <taxon>Pichiomycetes</taxon>
        <taxon>Debaryomycetaceae</taxon>
        <taxon>Spathaspora</taxon>
    </lineage>
</organism>
<dbReference type="GeneID" id="18869641"/>
<dbReference type="OrthoDB" id="1630758at2759"/>
<keyword evidence="3" id="KW-0862">Zinc</keyword>
<evidence type="ECO:0000259" key="6">
    <source>
        <dbReference type="PROSITE" id="PS50089"/>
    </source>
</evidence>
<keyword evidence="2 4" id="KW-0863">Zinc-finger</keyword>
<dbReference type="Gene3D" id="3.30.40.10">
    <property type="entry name" value="Zinc/RING finger domain, C3HC4 (zinc finger)"/>
    <property type="match status" value="2"/>
</dbReference>
<evidence type="ECO:0000313" key="7">
    <source>
        <dbReference type="EMBL" id="EGW35494.1"/>
    </source>
</evidence>
<evidence type="ECO:0000256" key="2">
    <source>
        <dbReference type="ARBA" id="ARBA00022771"/>
    </source>
</evidence>
<proteinExistence type="predicted"/>
<dbReference type="AlphaFoldDB" id="G3AH64"/>
<dbReference type="Proteomes" id="UP000000709">
    <property type="component" value="Unassembled WGS sequence"/>
</dbReference>
<dbReference type="GO" id="GO:0008270">
    <property type="term" value="F:zinc ion binding"/>
    <property type="evidence" value="ECO:0007669"/>
    <property type="project" value="UniProtKB-KW"/>
</dbReference>
<dbReference type="KEGG" id="spaa:SPAPADRAFT_132142"/>
<dbReference type="InParanoid" id="G3AH64"/>
<dbReference type="Pfam" id="PF13445">
    <property type="entry name" value="zf-RING_UBOX"/>
    <property type="match status" value="1"/>
</dbReference>
<dbReference type="STRING" id="619300.G3AH64"/>
<dbReference type="SMART" id="SM00184">
    <property type="entry name" value="RING"/>
    <property type="match status" value="1"/>
</dbReference>
<dbReference type="InterPro" id="IPR001841">
    <property type="entry name" value="Znf_RING"/>
</dbReference>
<dbReference type="PANTHER" id="PTHR10131:SF94">
    <property type="entry name" value="TNF RECEPTOR-ASSOCIATED FACTOR 4"/>
    <property type="match status" value="1"/>
</dbReference>
<feature type="coiled-coil region" evidence="5">
    <location>
        <begin position="307"/>
        <end position="334"/>
    </location>
</feature>
<evidence type="ECO:0000256" key="5">
    <source>
        <dbReference type="SAM" id="Coils"/>
    </source>
</evidence>
<keyword evidence="8" id="KW-1185">Reference proteome</keyword>
<dbReference type="SUPFAM" id="SSF49599">
    <property type="entry name" value="TRAF domain-like"/>
    <property type="match status" value="1"/>
</dbReference>
<dbReference type="PROSITE" id="PS00518">
    <property type="entry name" value="ZF_RING_1"/>
    <property type="match status" value="1"/>
</dbReference>
<dbReference type="eggNOG" id="KOG0297">
    <property type="taxonomic scope" value="Eukaryota"/>
</dbReference>
<sequence length="483" mass="54800">MSSSGSSISSSQSIDSAGSTVEYDDSINIEVSGVCFNLLENSDKPDLRNVKYKTATEHLNCPVCQQPFIEPLTTICGHTFCKECIYECFKNAKKPRDSENELCGYCPLDRTPLDSANINDLFPAPLIISNLIDDLKVYCLNQERGCDWTGSRWALERHVVIDCPRTGIKCNGTRHDGSKCELIAERQFFDVNAEVQQEKTNIGESEDSECIHKKFECEHCNQQITKITHKSHLENECLFNYTTCELCGNDMIPQKNLVKHQENCIKIGLLKCPAHELGCKWVGSNETSLEIHLANGNCQLYLLLPTYNTIQEKMTSLTSENEFLQQQINKILDSIIQGKITNLGYSESIEEINKFKSIEDQDKLIYLNFELDRLKYEINEKILPFMNKSRATEQENVMTGLINDTFMMREDMNVQRMMINSLRKQLQYLLFSRGRGTGIVSAVGAGMTGPFGFNNTPSEEGIAPEMYEIVSRSNSDERINLKL</sequence>
<evidence type="ECO:0000256" key="4">
    <source>
        <dbReference type="PROSITE-ProRule" id="PRU00175"/>
    </source>
</evidence>
<dbReference type="InterPro" id="IPR027370">
    <property type="entry name" value="Znf-RING_euk"/>
</dbReference>
<dbReference type="SUPFAM" id="SSF57850">
    <property type="entry name" value="RING/U-box"/>
    <property type="match status" value="1"/>
</dbReference>
<dbReference type="OMA" id="PLTTICG"/>